<accession>A0A540LMY8</accession>
<dbReference type="Pfam" id="PF00564">
    <property type="entry name" value="PB1"/>
    <property type="match status" value="1"/>
</dbReference>
<dbReference type="InterPro" id="IPR053198">
    <property type="entry name" value="Gynoecium_Dev_Regulator"/>
</dbReference>
<sequence>MDDFPEKPTLEIEFHENPVASKPLRHSDGTLRYVGGHNCVLAVDSSITCTELVEKLKEFCGYSVELKCPLPNGDLETLIVVKSDEDLANIIEEYGRASSPLRPLKIRAILAPPKSPKQISPPMSTATSSGDSSHSKSSSSTFSCLTKITAVPHVLGIRPIADHRHWTRLEFRSKAQIPIERQSTQGGERRRNSGEICRKLVSFMQLGSARRLS</sequence>
<dbReference type="InterPro" id="IPR000270">
    <property type="entry name" value="PB1_dom"/>
</dbReference>
<dbReference type="EMBL" id="VIEB01000523">
    <property type="protein sequence ID" value="TQD87850.1"/>
    <property type="molecule type" value="Genomic_DNA"/>
</dbReference>
<dbReference type="PANTHER" id="PTHR31066">
    <property type="entry name" value="OS05G0427100 PROTEIN-RELATED"/>
    <property type="match status" value="1"/>
</dbReference>
<comment type="caution">
    <text evidence="3">The sequence shown here is derived from an EMBL/GenBank/DDBJ whole genome shotgun (WGS) entry which is preliminary data.</text>
</comment>
<dbReference type="Gene3D" id="3.10.20.90">
    <property type="entry name" value="Phosphatidylinositol 3-kinase Catalytic Subunit, Chain A, domain 1"/>
    <property type="match status" value="1"/>
</dbReference>
<feature type="region of interest" description="Disordered" evidence="1">
    <location>
        <begin position="112"/>
        <end position="140"/>
    </location>
</feature>
<reference evidence="3 4" key="1">
    <citation type="journal article" date="2019" name="G3 (Bethesda)">
        <title>Sequencing of a Wild Apple (Malus baccata) Genome Unravels the Differences Between Cultivated and Wild Apple Species Regarding Disease Resistance and Cold Tolerance.</title>
        <authorList>
            <person name="Chen X."/>
        </authorList>
    </citation>
    <scope>NUCLEOTIDE SEQUENCE [LARGE SCALE GENOMIC DNA]</scope>
    <source>
        <strain evidence="4">cv. Shandingzi</strain>
        <tissue evidence="3">Leaves</tissue>
    </source>
</reference>
<evidence type="ECO:0000259" key="2">
    <source>
        <dbReference type="SMART" id="SM00666"/>
    </source>
</evidence>
<dbReference type="AlphaFoldDB" id="A0A540LMY8"/>
<feature type="domain" description="PB1" evidence="2">
    <location>
        <begin position="26"/>
        <end position="111"/>
    </location>
</feature>
<dbReference type="STRING" id="106549.A0A540LMY8"/>
<evidence type="ECO:0000256" key="1">
    <source>
        <dbReference type="SAM" id="MobiDB-lite"/>
    </source>
</evidence>
<evidence type="ECO:0000313" key="4">
    <source>
        <dbReference type="Proteomes" id="UP000315295"/>
    </source>
</evidence>
<dbReference type="Proteomes" id="UP000315295">
    <property type="component" value="Unassembled WGS sequence"/>
</dbReference>
<dbReference type="SUPFAM" id="SSF54277">
    <property type="entry name" value="CAD &amp; PB1 domains"/>
    <property type="match status" value="1"/>
</dbReference>
<feature type="compositionally biased region" description="Low complexity" evidence="1">
    <location>
        <begin position="124"/>
        <end position="140"/>
    </location>
</feature>
<organism evidence="3 4">
    <name type="scientific">Malus baccata</name>
    <name type="common">Siberian crab apple</name>
    <name type="synonym">Pyrus baccata</name>
    <dbReference type="NCBI Taxonomy" id="106549"/>
    <lineage>
        <taxon>Eukaryota</taxon>
        <taxon>Viridiplantae</taxon>
        <taxon>Streptophyta</taxon>
        <taxon>Embryophyta</taxon>
        <taxon>Tracheophyta</taxon>
        <taxon>Spermatophyta</taxon>
        <taxon>Magnoliopsida</taxon>
        <taxon>eudicotyledons</taxon>
        <taxon>Gunneridae</taxon>
        <taxon>Pentapetalae</taxon>
        <taxon>rosids</taxon>
        <taxon>fabids</taxon>
        <taxon>Rosales</taxon>
        <taxon>Rosaceae</taxon>
        <taxon>Amygdaloideae</taxon>
        <taxon>Maleae</taxon>
        <taxon>Malus</taxon>
    </lineage>
</organism>
<proteinExistence type="predicted"/>
<dbReference type="PANTHER" id="PTHR31066:SF66">
    <property type="entry name" value="PB1 DOMAIN-CONTAINING PROTEIN"/>
    <property type="match status" value="1"/>
</dbReference>
<dbReference type="SMART" id="SM00666">
    <property type="entry name" value="PB1"/>
    <property type="match status" value="1"/>
</dbReference>
<protein>
    <recommendedName>
        <fullName evidence="2">PB1 domain-containing protein</fullName>
    </recommendedName>
</protein>
<keyword evidence="4" id="KW-1185">Reference proteome</keyword>
<name>A0A540LMY8_MALBA</name>
<evidence type="ECO:0000313" key="3">
    <source>
        <dbReference type="EMBL" id="TQD87850.1"/>
    </source>
</evidence>
<gene>
    <name evidence="3" type="ORF">C1H46_026588</name>
</gene>